<name>A0A0A8Z2D9_ARUDO</name>
<reference evidence="1" key="1">
    <citation type="submission" date="2014-09" db="EMBL/GenBank/DDBJ databases">
        <authorList>
            <person name="Magalhaes I.L.F."/>
            <person name="Oliveira U."/>
            <person name="Santos F.R."/>
            <person name="Vidigal T.H.D.A."/>
            <person name="Brescovit A.D."/>
            <person name="Santos A.J."/>
        </authorList>
    </citation>
    <scope>NUCLEOTIDE SEQUENCE</scope>
    <source>
        <tissue evidence="1">Shoot tissue taken approximately 20 cm above the soil surface</tissue>
    </source>
</reference>
<reference evidence="1" key="2">
    <citation type="journal article" date="2015" name="Data Brief">
        <title>Shoot transcriptome of the giant reed, Arundo donax.</title>
        <authorList>
            <person name="Barrero R.A."/>
            <person name="Guerrero F.D."/>
            <person name="Moolhuijzen P."/>
            <person name="Goolsby J.A."/>
            <person name="Tidwell J."/>
            <person name="Bellgard S.E."/>
            <person name="Bellgard M.I."/>
        </authorList>
    </citation>
    <scope>NUCLEOTIDE SEQUENCE</scope>
    <source>
        <tissue evidence="1">Shoot tissue taken approximately 20 cm above the soil surface</tissue>
    </source>
</reference>
<dbReference type="AlphaFoldDB" id="A0A0A8Z2D9"/>
<evidence type="ECO:0000313" key="1">
    <source>
        <dbReference type="EMBL" id="JAD29012.1"/>
    </source>
</evidence>
<protein>
    <submittedName>
        <fullName evidence="1">Uncharacterized protein</fullName>
    </submittedName>
</protein>
<organism evidence="1">
    <name type="scientific">Arundo donax</name>
    <name type="common">Giant reed</name>
    <name type="synonym">Donax arundinaceus</name>
    <dbReference type="NCBI Taxonomy" id="35708"/>
    <lineage>
        <taxon>Eukaryota</taxon>
        <taxon>Viridiplantae</taxon>
        <taxon>Streptophyta</taxon>
        <taxon>Embryophyta</taxon>
        <taxon>Tracheophyta</taxon>
        <taxon>Spermatophyta</taxon>
        <taxon>Magnoliopsida</taxon>
        <taxon>Liliopsida</taxon>
        <taxon>Poales</taxon>
        <taxon>Poaceae</taxon>
        <taxon>PACMAD clade</taxon>
        <taxon>Arundinoideae</taxon>
        <taxon>Arundineae</taxon>
        <taxon>Arundo</taxon>
    </lineage>
</organism>
<accession>A0A0A8Z2D9</accession>
<dbReference type="EMBL" id="GBRH01268883">
    <property type="protein sequence ID" value="JAD29012.1"/>
    <property type="molecule type" value="Transcribed_RNA"/>
</dbReference>
<proteinExistence type="predicted"/>
<sequence length="27" mass="3090">MQLLNSCAVTRTDNLLNSIVFFLYITV</sequence>